<dbReference type="Pfam" id="PF01074">
    <property type="entry name" value="Glyco_hydro_38N"/>
    <property type="match status" value="1"/>
</dbReference>
<reference evidence="4 5" key="1">
    <citation type="submission" date="2018-09" db="EMBL/GenBank/DDBJ databases">
        <title>Genome sequencing of strain 1JSPR-7.</title>
        <authorList>
            <person name="Heo J."/>
            <person name="Kim S.-J."/>
            <person name="Kwon S.-W."/>
        </authorList>
    </citation>
    <scope>NUCLEOTIDE SEQUENCE [LARGE SCALE GENOMIC DNA]</scope>
    <source>
        <strain evidence="4 5">1JSPR-7</strain>
    </source>
</reference>
<dbReference type="Proteomes" id="UP000269374">
    <property type="component" value="Chromosome"/>
</dbReference>
<dbReference type="EMBL" id="CP032627">
    <property type="protein sequence ID" value="AYG00573.1"/>
    <property type="molecule type" value="Genomic_DNA"/>
</dbReference>
<dbReference type="PANTHER" id="PTHR46017">
    <property type="entry name" value="ALPHA-MANNOSIDASE 2C1"/>
    <property type="match status" value="1"/>
</dbReference>
<evidence type="ECO:0000313" key="5">
    <source>
        <dbReference type="Proteomes" id="UP000269374"/>
    </source>
</evidence>
<accession>A0A387BA14</accession>
<evidence type="ECO:0000259" key="2">
    <source>
        <dbReference type="Pfam" id="PF01074"/>
    </source>
</evidence>
<dbReference type="PANTHER" id="PTHR46017:SF2">
    <property type="entry name" value="MANNOSYLGLYCERATE HYDROLASE"/>
    <property type="match status" value="1"/>
</dbReference>
<dbReference type="GO" id="GO:0030246">
    <property type="term" value="F:carbohydrate binding"/>
    <property type="evidence" value="ECO:0007669"/>
    <property type="project" value="InterPro"/>
</dbReference>
<dbReference type="KEGG" id="lact:D7I46_05385"/>
<dbReference type="AlphaFoldDB" id="A0A387BA14"/>
<dbReference type="Gene3D" id="1.20.1270.50">
    <property type="entry name" value="Glycoside hydrolase family 38, central domain"/>
    <property type="match status" value="1"/>
</dbReference>
<dbReference type="OrthoDB" id="9764050at2"/>
<dbReference type="InterPro" id="IPR011330">
    <property type="entry name" value="Glyco_hydro/deAcase_b/a-brl"/>
</dbReference>
<dbReference type="GO" id="GO:0004559">
    <property type="term" value="F:alpha-mannosidase activity"/>
    <property type="evidence" value="ECO:0007669"/>
    <property type="project" value="InterPro"/>
</dbReference>
<keyword evidence="5" id="KW-1185">Reference proteome</keyword>
<dbReference type="CDD" id="cd10815">
    <property type="entry name" value="GH38N_AMII_EcMngB_like"/>
    <property type="match status" value="1"/>
</dbReference>
<dbReference type="Gene3D" id="2.70.98.30">
    <property type="entry name" value="Golgi alpha-mannosidase II, domain 4"/>
    <property type="match status" value="1"/>
</dbReference>
<dbReference type="SUPFAM" id="SSF88713">
    <property type="entry name" value="Glycoside hydrolase/deacetylase"/>
    <property type="match status" value="1"/>
</dbReference>
<dbReference type="GO" id="GO:0006013">
    <property type="term" value="P:mannose metabolic process"/>
    <property type="evidence" value="ECO:0007669"/>
    <property type="project" value="InterPro"/>
</dbReference>
<dbReference type="InterPro" id="IPR011682">
    <property type="entry name" value="Glyco_hydro_38_C"/>
</dbReference>
<dbReference type="Pfam" id="PF07748">
    <property type="entry name" value="Glyco_hydro_38C"/>
    <property type="match status" value="1"/>
</dbReference>
<organism evidence="4 5">
    <name type="scientific">Lactococcus allomyrinae</name>
    <dbReference type="NCBI Taxonomy" id="2419773"/>
    <lineage>
        <taxon>Bacteria</taxon>
        <taxon>Bacillati</taxon>
        <taxon>Bacillota</taxon>
        <taxon>Bacilli</taxon>
        <taxon>Lactobacillales</taxon>
        <taxon>Streptococcaceae</taxon>
        <taxon>Lactococcus</taxon>
    </lineage>
</organism>
<gene>
    <name evidence="4" type="ORF">D7I46_05385</name>
</gene>
<dbReference type="GO" id="GO:0009313">
    <property type="term" value="P:oligosaccharide catabolic process"/>
    <property type="evidence" value="ECO:0007669"/>
    <property type="project" value="TreeGrafter"/>
</dbReference>
<name>A0A387BA14_9LACT</name>
<dbReference type="InterPro" id="IPR037094">
    <property type="entry name" value="Glyco_hydro_38_cen_sf"/>
</dbReference>
<evidence type="ECO:0000259" key="3">
    <source>
        <dbReference type="Pfam" id="PF07748"/>
    </source>
</evidence>
<sequence>MKRKVYVVPHSHWDREWYFSQEDSNVILSQNMNFLLDFLDAHAEFPSYVFDGQYSVMHDFLAKYPEKRELAEKLVAAGRLKIGPWYTQCDTLLNQTESVIRNLLLGKMGADRLGGAMAVGYLPDIFGQNAYLPSIFKRFGLENAVLQRGLYTAQVAENLNFLWQAPNGETVQANNLYFGYGPGKFLAADATYLEQSLLPILDKLAEMTPADTPLLLPAGGDQVLVRTHFPQVVAALNAQDLPYEFVLSNYEEFMSAVNFDSSVKTISGELTACQKSRIHNTIRSQRVDLKMLNARVEEKIYQQLEPLSVLTKKLGGTYPSSWINDCLRELFDAHAHDSLGGCNSDETNLAIKHRLLKIERVVDGYINILKKQIARGVGENAILAFNLLPKALTKNVKFVLFTREKTVRLKGLTQTLLKQDYISGGKAVKAMADGEHEIELPGYYRSEILAAVSFDGFGYRTFELENAAPNLLTGCQSEISNDFYEVKFDKGNLTLTRLSDGAVRSNWFDFEDATDAGDSYDYSPTDEDALPTFSGHFSLVKSQSSALVSQLTILSVLSGQEILTEITLEKGSKGIKISHKINNQRKNHRVRVRFHGENAEGVSYGDQGFSLQKRQNINPYLTTWREEGFVESPQAIYPLERFVCVPELTGAVSLYTKGLKEYEATADSLNLTLFRAVGLLGRDDLAWRPGRASGINNKIVETPDAQMLGDWQFDYVYQWADQLDVAEQYRAAEQFASNVLTYQLQSLNSFEERLERFELPQPEAMKNLPERLNLLTLPNHLFVSAFKKAEQSDASILRVFNPTEETVKLPDFAQVDLTEKLTDSLSVLTERDFANLEIKL</sequence>
<evidence type="ECO:0000256" key="1">
    <source>
        <dbReference type="ARBA" id="ARBA00009792"/>
    </source>
</evidence>
<dbReference type="InterPro" id="IPR011013">
    <property type="entry name" value="Gal_mutarotase_sf_dom"/>
</dbReference>
<comment type="similarity">
    <text evidence="1">Belongs to the glycosyl hydrolase 38 family.</text>
</comment>
<dbReference type="InterPro" id="IPR000602">
    <property type="entry name" value="Glyco_hydro_38_N"/>
</dbReference>
<dbReference type="RefSeq" id="WP_120771961.1">
    <property type="nucleotide sequence ID" value="NZ_CP032627.1"/>
</dbReference>
<dbReference type="InterPro" id="IPR027291">
    <property type="entry name" value="Glyco_hydro_38_N_sf"/>
</dbReference>
<proteinExistence type="inferred from homology"/>
<dbReference type="Gene3D" id="3.20.110.10">
    <property type="entry name" value="Glycoside hydrolase 38, N terminal domain"/>
    <property type="match status" value="1"/>
</dbReference>
<feature type="domain" description="Glycosyl hydrolase family 38 C-terminal" evidence="3">
    <location>
        <begin position="479"/>
        <end position="677"/>
    </location>
</feature>
<feature type="domain" description="Glycoside hydrolase family 38 N-terminal" evidence="2">
    <location>
        <begin position="4"/>
        <end position="258"/>
    </location>
</feature>
<evidence type="ECO:0000313" key="4">
    <source>
        <dbReference type="EMBL" id="AYG00573.1"/>
    </source>
</evidence>
<protein>
    <submittedName>
        <fullName evidence="4">Alpha-mannosidase</fullName>
    </submittedName>
</protein>
<dbReference type="SUPFAM" id="SSF74650">
    <property type="entry name" value="Galactose mutarotase-like"/>
    <property type="match status" value="1"/>
</dbReference>